<gene>
    <name evidence="1" type="ORF">LY01_00512</name>
</gene>
<evidence type="ECO:0000313" key="2">
    <source>
        <dbReference type="Proteomes" id="UP000239002"/>
    </source>
</evidence>
<proteinExistence type="predicted"/>
<dbReference type="InterPro" id="IPR029063">
    <property type="entry name" value="SAM-dependent_MTases_sf"/>
</dbReference>
<dbReference type="OrthoDB" id="2370471at2"/>
<dbReference type="Gene3D" id="3.40.50.150">
    <property type="entry name" value="Vaccinia Virus protein VP39"/>
    <property type="match status" value="1"/>
</dbReference>
<dbReference type="Pfam" id="PF13489">
    <property type="entry name" value="Methyltransf_23"/>
    <property type="match status" value="1"/>
</dbReference>
<name>A0A2S6IR52_9FLAO</name>
<dbReference type="CDD" id="cd02440">
    <property type="entry name" value="AdoMet_MTases"/>
    <property type="match status" value="1"/>
</dbReference>
<evidence type="ECO:0000313" key="1">
    <source>
        <dbReference type="EMBL" id="PPK96688.1"/>
    </source>
</evidence>
<protein>
    <submittedName>
        <fullName evidence="1">2-polyprenyl-3-methyl-5-hydroxy-6-metoxy-1, 4-benzoquinol methylase</fullName>
    </submittedName>
</protein>
<keyword evidence="2" id="KW-1185">Reference proteome</keyword>
<keyword evidence="1" id="KW-0489">Methyltransferase</keyword>
<dbReference type="Proteomes" id="UP000239002">
    <property type="component" value="Unassembled WGS sequence"/>
</dbReference>
<dbReference type="PANTHER" id="PTHR43861">
    <property type="entry name" value="TRANS-ACONITATE 2-METHYLTRANSFERASE-RELATED"/>
    <property type="match status" value="1"/>
</dbReference>
<dbReference type="EMBL" id="PTJE01000001">
    <property type="protein sequence ID" value="PPK96688.1"/>
    <property type="molecule type" value="Genomic_DNA"/>
</dbReference>
<dbReference type="AlphaFoldDB" id="A0A2S6IR52"/>
<dbReference type="SUPFAM" id="SSF53335">
    <property type="entry name" value="S-adenosyl-L-methionine-dependent methyltransferases"/>
    <property type="match status" value="1"/>
</dbReference>
<comment type="caution">
    <text evidence="1">The sequence shown here is derived from an EMBL/GenBank/DDBJ whole genome shotgun (WGS) entry which is preliminary data.</text>
</comment>
<organism evidence="1 2">
    <name type="scientific">Nonlabens xylanidelens</name>
    <dbReference type="NCBI Taxonomy" id="191564"/>
    <lineage>
        <taxon>Bacteria</taxon>
        <taxon>Pseudomonadati</taxon>
        <taxon>Bacteroidota</taxon>
        <taxon>Flavobacteriia</taxon>
        <taxon>Flavobacteriales</taxon>
        <taxon>Flavobacteriaceae</taxon>
        <taxon>Nonlabens</taxon>
    </lineage>
</organism>
<dbReference type="GO" id="GO:0032259">
    <property type="term" value="P:methylation"/>
    <property type="evidence" value="ECO:0007669"/>
    <property type="project" value="UniProtKB-KW"/>
</dbReference>
<dbReference type="GO" id="GO:0008168">
    <property type="term" value="F:methyltransferase activity"/>
    <property type="evidence" value="ECO:0007669"/>
    <property type="project" value="UniProtKB-KW"/>
</dbReference>
<dbReference type="PANTHER" id="PTHR43861:SF6">
    <property type="entry name" value="METHYLTRANSFERASE TYPE 11"/>
    <property type="match status" value="1"/>
</dbReference>
<dbReference type="RefSeq" id="WP_104514231.1">
    <property type="nucleotide sequence ID" value="NZ_MQVW01000027.1"/>
</dbReference>
<sequence length="279" mass="32331">MNFKFSKPFLELKDYFLTQEKFELYLDPETELIKTIPQPEQLDLYYESEDYLSHDDTQKSFFAFCYNFAKSFNLKSKTSLIGRFIKNGKVLDIGAGVGDLVNALQKKGITATGFEPSPKARKIAGEKGIVLKPNLESFKENSFDLISMYHVLEHVTDVEKQKQEILALLKSHGILILALPNYKSYDARFYGKYWAGYDVPRHLFHFNKKAVKSLFDKEFEIVKMKPMWFDSFYVSILSSRYEKSFSPFIKGIIIGLLSNCVALFNKEPSSITYVLKKRF</sequence>
<accession>A0A2S6IR52</accession>
<keyword evidence="1" id="KW-0808">Transferase</keyword>
<reference evidence="1 2" key="1">
    <citation type="submission" date="2018-02" db="EMBL/GenBank/DDBJ databases">
        <title>Genomic Encyclopedia of Archaeal and Bacterial Type Strains, Phase II (KMG-II): from individual species to whole genera.</title>
        <authorList>
            <person name="Goeker M."/>
        </authorList>
    </citation>
    <scope>NUCLEOTIDE SEQUENCE [LARGE SCALE GENOMIC DNA]</scope>
    <source>
        <strain evidence="1 2">DSM 16809</strain>
    </source>
</reference>